<comment type="caution">
    <text evidence="2">The sequence shown here is derived from an EMBL/GenBank/DDBJ whole genome shotgun (WGS) entry which is preliminary data.</text>
</comment>
<feature type="compositionally biased region" description="Low complexity" evidence="1">
    <location>
        <begin position="159"/>
        <end position="171"/>
    </location>
</feature>
<gene>
    <name evidence="2" type="ORF">R3P38DRAFT_3201139</name>
</gene>
<feature type="compositionally biased region" description="Basic and acidic residues" evidence="1">
    <location>
        <begin position="147"/>
        <end position="158"/>
    </location>
</feature>
<dbReference type="EMBL" id="JAWWNJ010000047">
    <property type="protein sequence ID" value="KAK7017616.1"/>
    <property type="molecule type" value="Genomic_DNA"/>
</dbReference>
<reference evidence="2 3" key="1">
    <citation type="journal article" date="2024" name="J Genomics">
        <title>Draft genome sequencing and assembly of Favolaschia claudopus CIRM-BRFM 2984 isolated from oak limbs.</title>
        <authorList>
            <person name="Navarro D."/>
            <person name="Drula E."/>
            <person name="Chaduli D."/>
            <person name="Cazenave R."/>
            <person name="Ahrendt S."/>
            <person name="Wang J."/>
            <person name="Lipzen A."/>
            <person name="Daum C."/>
            <person name="Barry K."/>
            <person name="Grigoriev I.V."/>
            <person name="Favel A."/>
            <person name="Rosso M.N."/>
            <person name="Martin F."/>
        </authorList>
    </citation>
    <scope>NUCLEOTIDE SEQUENCE [LARGE SCALE GENOMIC DNA]</scope>
    <source>
        <strain evidence="2 3">CIRM-BRFM 2984</strain>
    </source>
</reference>
<dbReference type="Proteomes" id="UP001362999">
    <property type="component" value="Unassembled WGS sequence"/>
</dbReference>
<organism evidence="2 3">
    <name type="scientific">Favolaschia claudopus</name>
    <dbReference type="NCBI Taxonomy" id="2862362"/>
    <lineage>
        <taxon>Eukaryota</taxon>
        <taxon>Fungi</taxon>
        <taxon>Dikarya</taxon>
        <taxon>Basidiomycota</taxon>
        <taxon>Agaricomycotina</taxon>
        <taxon>Agaricomycetes</taxon>
        <taxon>Agaricomycetidae</taxon>
        <taxon>Agaricales</taxon>
        <taxon>Marasmiineae</taxon>
        <taxon>Mycenaceae</taxon>
        <taxon>Favolaschia</taxon>
    </lineage>
</organism>
<evidence type="ECO:0000313" key="2">
    <source>
        <dbReference type="EMBL" id="KAK7017616.1"/>
    </source>
</evidence>
<evidence type="ECO:0000313" key="3">
    <source>
        <dbReference type="Proteomes" id="UP001362999"/>
    </source>
</evidence>
<feature type="region of interest" description="Disordered" evidence="1">
    <location>
        <begin position="82"/>
        <end position="120"/>
    </location>
</feature>
<dbReference type="AlphaFoldDB" id="A0AAW0AVU8"/>
<feature type="compositionally biased region" description="Basic and acidic residues" evidence="1">
    <location>
        <begin position="341"/>
        <end position="367"/>
    </location>
</feature>
<keyword evidence="3" id="KW-1185">Reference proteome</keyword>
<proteinExistence type="predicted"/>
<protein>
    <submittedName>
        <fullName evidence="2">Uncharacterized protein</fullName>
    </submittedName>
</protein>
<accession>A0AAW0AVU8</accession>
<sequence length="379" mass="42545">MSKTSSTGDPVAPASAEEECSNNIPLRPPKLEEFIPDDYFILYRVPRKYKRVWPRFARDTEPATAFNTNPNCALIKALAPSSSTPAVSNPRPPSPVVPIRDKSTHRPPQSLLRPNAGTGNHSTVFRVALRLSHPLTTRSSAGEDCEDSRSHRRREDGLPRGAGAPAAWPRGQNLRRVPETSARGHHVVAPIAHPVPVGAVVPKFSGYHVPVMEDVEREKQETVRLVLATRPGTDIHPFSSSSKNAVIQANQKFTPGERSECYPLALRLHHAEFTQNSFYRSDKTPSFRIINHGRGEHWQHKLEDLSENAKQRLQGQTDQDWYSMNASTENDTKLRAAAMKMQDETEVKQLEESRKSRWESRDYEAHKAHPGLQVPDSDF</sequence>
<name>A0AAW0AVU8_9AGAR</name>
<feature type="region of interest" description="Disordered" evidence="1">
    <location>
        <begin position="1"/>
        <end position="27"/>
    </location>
</feature>
<feature type="region of interest" description="Disordered" evidence="1">
    <location>
        <begin position="341"/>
        <end position="379"/>
    </location>
</feature>
<feature type="region of interest" description="Disordered" evidence="1">
    <location>
        <begin position="136"/>
        <end position="173"/>
    </location>
</feature>
<evidence type="ECO:0000256" key="1">
    <source>
        <dbReference type="SAM" id="MobiDB-lite"/>
    </source>
</evidence>